<evidence type="ECO:0000259" key="2">
    <source>
        <dbReference type="Pfam" id="PF01370"/>
    </source>
</evidence>
<dbReference type="PANTHER" id="PTHR43000">
    <property type="entry name" value="DTDP-D-GLUCOSE 4,6-DEHYDRATASE-RELATED"/>
    <property type="match status" value="1"/>
</dbReference>
<sequence>MENSPQKKTILVTGGAGFIGLHLIERLLKDGHRVISLDNYFTGTKENHIAGAEYREGHTKDIAKHISETPDIIYHLGEYSRVAKSFDEPGVVFDLNMVGTFAVLEFWRKHQCKLVYAGSSTKHAEVREDGVLGRNLSPYTWAKAANSDLVVNYARWYSLSYAITYFYNVYGPRERGEGERGTFIEICKERYLKGEPHKIASPGTQTRAFTHVEDTVSGIIAAGECVESDEYGISAKEVHSLLDVARMFGGDVEFLPQTRSTRSTGAVDTTNLEKLGWKQEHTLEDYIKKLKK</sequence>
<dbReference type="InterPro" id="IPR001509">
    <property type="entry name" value="Epimerase_deHydtase"/>
</dbReference>
<evidence type="ECO:0000256" key="1">
    <source>
        <dbReference type="ARBA" id="ARBA00007637"/>
    </source>
</evidence>
<name>A0A1G2DY95_9BACT</name>
<feature type="domain" description="NAD-dependent epimerase/dehydratase" evidence="2">
    <location>
        <begin position="10"/>
        <end position="227"/>
    </location>
</feature>
<dbReference type="InterPro" id="IPR036291">
    <property type="entry name" value="NAD(P)-bd_dom_sf"/>
</dbReference>
<comment type="caution">
    <text evidence="3">The sequence shown here is derived from an EMBL/GenBank/DDBJ whole genome shotgun (WGS) entry which is preliminary data.</text>
</comment>
<comment type="similarity">
    <text evidence="1">Belongs to the NAD(P)-dependent epimerase/dehydratase family.</text>
</comment>
<protein>
    <recommendedName>
        <fullName evidence="2">NAD-dependent epimerase/dehydratase domain-containing protein</fullName>
    </recommendedName>
</protein>
<organism evidence="3 4">
    <name type="scientific">Candidatus Lloydbacteria bacterium RIFOXYC12_FULL_46_25</name>
    <dbReference type="NCBI Taxonomy" id="1798670"/>
    <lineage>
        <taxon>Bacteria</taxon>
        <taxon>Candidatus Lloydiibacteriota</taxon>
    </lineage>
</organism>
<reference evidence="3 4" key="1">
    <citation type="journal article" date="2016" name="Nat. Commun.">
        <title>Thousands of microbial genomes shed light on interconnected biogeochemical processes in an aquifer system.</title>
        <authorList>
            <person name="Anantharaman K."/>
            <person name="Brown C.T."/>
            <person name="Hug L.A."/>
            <person name="Sharon I."/>
            <person name="Castelle C.J."/>
            <person name="Probst A.J."/>
            <person name="Thomas B.C."/>
            <person name="Singh A."/>
            <person name="Wilkins M.J."/>
            <person name="Karaoz U."/>
            <person name="Brodie E.L."/>
            <person name="Williams K.H."/>
            <person name="Hubbard S.S."/>
            <person name="Banfield J.F."/>
        </authorList>
    </citation>
    <scope>NUCLEOTIDE SEQUENCE [LARGE SCALE GENOMIC DNA]</scope>
</reference>
<evidence type="ECO:0000313" key="3">
    <source>
        <dbReference type="EMBL" id="OGZ18549.1"/>
    </source>
</evidence>
<gene>
    <name evidence="3" type="ORF">A2494_02570</name>
</gene>
<dbReference type="Gene3D" id="3.90.25.10">
    <property type="entry name" value="UDP-galactose 4-epimerase, domain 1"/>
    <property type="match status" value="1"/>
</dbReference>
<dbReference type="Gene3D" id="3.40.50.720">
    <property type="entry name" value="NAD(P)-binding Rossmann-like Domain"/>
    <property type="match status" value="1"/>
</dbReference>
<evidence type="ECO:0000313" key="4">
    <source>
        <dbReference type="Proteomes" id="UP000178106"/>
    </source>
</evidence>
<dbReference type="AlphaFoldDB" id="A0A1G2DY95"/>
<dbReference type="Proteomes" id="UP000178106">
    <property type="component" value="Unassembled WGS sequence"/>
</dbReference>
<dbReference type="Pfam" id="PF01370">
    <property type="entry name" value="Epimerase"/>
    <property type="match status" value="1"/>
</dbReference>
<proteinExistence type="inferred from homology"/>
<dbReference type="SUPFAM" id="SSF51735">
    <property type="entry name" value="NAD(P)-binding Rossmann-fold domains"/>
    <property type="match status" value="1"/>
</dbReference>
<dbReference type="EMBL" id="MHLU01000085">
    <property type="protein sequence ID" value="OGZ18549.1"/>
    <property type="molecule type" value="Genomic_DNA"/>
</dbReference>
<accession>A0A1G2DY95</accession>